<reference evidence="1 2" key="1">
    <citation type="journal article" date="2015" name="J. Biotechnol.">
        <title>Complete genome sequence of Pseudomonas rhizosphaerae IH5T (=DSM 16299T), a phosphate-solubilizing rhizobacterium for bacterial biofertilizer.</title>
        <authorList>
            <person name="Kwak Y."/>
            <person name="Jung B.K."/>
            <person name="Shin J.H."/>
        </authorList>
    </citation>
    <scope>NUCLEOTIDE SEQUENCE [LARGE SCALE GENOMIC DNA]</scope>
    <source>
        <strain evidence="1">DSM 16299</strain>
    </source>
</reference>
<proteinExistence type="predicted"/>
<evidence type="ECO:0000313" key="1">
    <source>
        <dbReference type="EMBL" id="AIS17214.1"/>
    </source>
</evidence>
<dbReference type="OrthoDB" id="8914001at2"/>
<dbReference type="EMBL" id="CP009533">
    <property type="protein sequence ID" value="AIS17214.1"/>
    <property type="molecule type" value="Genomic_DNA"/>
</dbReference>
<evidence type="ECO:0000313" key="2">
    <source>
        <dbReference type="Proteomes" id="UP000029499"/>
    </source>
</evidence>
<sequence>MRRRNSRHISEEVQVENLVNKARKLIHVQNDQYEADWLKAGGIGSEQWLVIDDYELGSVFTIKFDDYLPDGSLLTDAQNSLLLEPIQKAVFHLRMGNLQHFHGWHKQWLRVVDTSVNLARWMVLHTEVFQTQQFGFKLLTDDHLKAYFHEFANGGIANTLKLEDRFLAILHEKTLTSLPLSEIIANKNCLNEGFIQSSACWLHKQGAYIHAKRLKCKVVSRKYLEKMLGCSSQLFDRYPIIANVLNQFDIQYKLSSPEAVNLIHKDKRRIGPLSTIVRKTMYTHQKEIRILMSAHNLVSDLPYISDSAFKEKHLDTLGLDGHTMLLPMEVGLGAINKAAEMIICYGEQIVTAAGAFADEFTYLGSYSKPKRSSSMKDFFQRKRLEWCSDEQFGGVPLFIRYNVTSFTANSRSPAPKGEITFQTLHEAFYGACALLIGMCKPIRDGELHRVNLECLDWEFENGGALLIHELEKSGVQGQRQVIRRPIPSLVARAIQLLQVLSAKLRAIYGDKNGPVIDRLFYIPKRYLSAPTGKVLGETLNAAIDTFCELIALPTGADGRPSKIRIHQMRKFFLLVMYKHHDGALRRTLGYGAGHIHEGHIDAYTSFSHDDPESVKYESQCVSDRLLALELGHIPSEGHDGLAALYSHICTHFNTHSIQALSHDNFIKFINHLQQAGKYKSTVYTVEISGTDGVLTTMEFAIKFEGARDNEFD</sequence>
<gene>
    <name evidence="1" type="ORF">LT40_07275</name>
</gene>
<dbReference type="Proteomes" id="UP000029499">
    <property type="component" value="Chromosome"/>
</dbReference>
<evidence type="ECO:0008006" key="3">
    <source>
        <dbReference type="Google" id="ProtNLM"/>
    </source>
</evidence>
<dbReference type="AlphaFoldDB" id="A0A089YNP0"/>
<keyword evidence="2" id="KW-1185">Reference proteome</keyword>
<dbReference type="KEGG" id="prh:LT40_07275"/>
<protein>
    <recommendedName>
        <fullName evidence="3">Integrase</fullName>
    </recommendedName>
</protein>
<organism evidence="1 2">
    <name type="scientific">Pseudomonas rhizosphaerae</name>
    <dbReference type="NCBI Taxonomy" id="216142"/>
    <lineage>
        <taxon>Bacteria</taxon>
        <taxon>Pseudomonadati</taxon>
        <taxon>Pseudomonadota</taxon>
        <taxon>Gammaproteobacteria</taxon>
        <taxon>Pseudomonadales</taxon>
        <taxon>Pseudomonadaceae</taxon>
        <taxon>Pseudomonas</taxon>
    </lineage>
</organism>
<name>A0A089YNP0_9PSED</name>
<dbReference type="HOGENOM" id="CLU_023621_0_0_6"/>
<accession>A0A089YNP0</accession>
<dbReference type="RefSeq" id="WP_043188208.1">
    <property type="nucleotide sequence ID" value="NZ_CP009533.1"/>
</dbReference>
<dbReference type="eggNOG" id="COG0582">
    <property type="taxonomic scope" value="Bacteria"/>
</dbReference>